<dbReference type="Pfam" id="PF00126">
    <property type="entry name" value="HTH_1"/>
    <property type="match status" value="1"/>
</dbReference>
<dbReference type="NCBIfam" id="TIGR03298">
    <property type="entry name" value="argP"/>
    <property type="match status" value="1"/>
</dbReference>
<dbReference type="AlphaFoldDB" id="A0AAW9Q2M0"/>
<keyword evidence="7" id="KW-1185">Reference proteome</keyword>
<dbReference type="SUPFAM" id="SSF46785">
    <property type="entry name" value="Winged helix' DNA-binding domain"/>
    <property type="match status" value="1"/>
</dbReference>
<dbReference type="Pfam" id="PF03466">
    <property type="entry name" value="LysR_substrate"/>
    <property type="match status" value="1"/>
</dbReference>
<reference evidence="6 7" key="1">
    <citation type="submission" date="2024-02" db="EMBL/GenBank/DDBJ databases">
        <title>Genome sequence of Aquincola sp. MAHUQ-54.</title>
        <authorList>
            <person name="Huq M.A."/>
        </authorList>
    </citation>
    <scope>NUCLEOTIDE SEQUENCE [LARGE SCALE GENOMIC DNA]</scope>
    <source>
        <strain evidence="6 7">MAHUQ-54</strain>
    </source>
</reference>
<dbReference type="GO" id="GO:0003677">
    <property type="term" value="F:DNA binding"/>
    <property type="evidence" value="ECO:0007669"/>
    <property type="project" value="UniProtKB-KW"/>
</dbReference>
<gene>
    <name evidence="6" type="ORF">V4F39_10115</name>
</gene>
<sequence length="315" mass="33402">MSPSFDAGGLACLVALADTASFAGAADRLALTPSAVSQRVRALEAQWGQPLVIRTRPLQFTAAGGVLLRLARQWQSLGAQAARELGAGAASGERVPIGVNADSLATWVLPALDGLMRAGLREGHGIDLVVDDQDFTLEALREGAVLGCVSSVGEPLRGCRVQRLGVMRYVAVASPAFVAEMLPEGLRAADLGRAPFLVFNRKDGMARAWAKDAFGLRNVRLRERHVPSSEAYVAAAERGWGIGIAPLLQVEAALAAGRLQRVRPEASVPVTLHWHHWQLGSEPEADTRSATTPDTTLLHRIGDALAQQAAQALEP</sequence>
<evidence type="ECO:0000256" key="4">
    <source>
        <dbReference type="ARBA" id="ARBA00023163"/>
    </source>
</evidence>
<dbReference type="Gene3D" id="3.40.190.290">
    <property type="match status" value="1"/>
</dbReference>
<dbReference type="PANTHER" id="PTHR30579:SF2">
    <property type="entry name" value="HTH-TYPE TRANSCRIPTIONAL REGULATOR ARGP"/>
    <property type="match status" value="1"/>
</dbReference>
<dbReference type="RefSeq" id="WP_332289223.1">
    <property type="nucleotide sequence ID" value="NZ_JAZIBG010000023.1"/>
</dbReference>
<organism evidence="6 7">
    <name type="scientific">Aquincola agrisoli</name>
    <dbReference type="NCBI Taxonomy" id="3119538"/>
    <lineage>
        <taxon>Bacteria</taxon>
        <taxon>Pseudomonadati</taxon>
        <taxon>Pseudomonadota</taxon>
        <taxon>Betaproteobacteria</taxon>
        <taxon>Burkholderiales</taxon>
        <taxon>Sphaerotilaceae</taxon>
        <taxon>Aquincola</taxon>
    </lineage>
</organism>
<evidence type="ECO:0000313" key="7">
    <source>
        <dbReference type="Proteomes" id="UP001336250"/>
    </source>
</evidence>
<evidence type="ECO:0000256" key="3">
    <source>
        <dbReference type="ARBA" id="ARBA00023125"/>
    </source>
</evidence>
<keyword evidence="3" id="KW-0238">DNA-binding</keyword>
<evidence type="ECO:0000313" key="6">
    <source>
        <dbReference type="EMBL" id="MEF7614263.1"/>
    </source>
</evidence>
<name>A0AAW9Q2M0_9BURK</name>
<evidence type="ECO:0000259" key="5">
    <source>
        <dbReference type="PROSITE" id="PS50931"/>
    </source>
</evidence>
<dbReference type="NCBIfam" id="NF002964">
    <property type="entry name" value="PRK03635.1"/>
    <property type="match status" value="1"/>
</dbReference>
<keyword evidence="4" id="KW-0804">Transcription</keyword>
<dbReference type="InterPro" id="IPR050176">
    <property type="entry name" value="LTTR"/>
</dbReference>
<dbReference type="InterPro" id="IPR005119">
    <property type="entry name" value="LysR_subst-bd"/>
</dbReference>
<dbReference type="InterPro" id="IPR017685">
    <property type="entry name" value="ArgP"/>
</dbReference>
<dbReference type="PROSITE" id="PS50931">
    <property type="entry name" value="HTH_LYSR"/>
    <property type="match status" value="1"/>
</dbReference>
<evidence type="ECO:0000256" key="1">
    <source>
        <dbReference type="ARBA" id="ARBA00009437"/>
    </source>
</evidence>
<feature type="domain" description="HTH lysR-type" evidence="5">
    <location>
        <begin position="5"/>
        <end position="61"/>
    </location>
</feature>
<protein>
    <submittedName>
        <fullName evidence="6">LysR family transcriptional regulator ArgP</fullName>
    </submittedName>
</protein>
<dbReference type="InterPro" id="IPR036390">
    <property type="entry name" value="WH_DNA-bd_sf"/>
</dbReference>
<dbReference type="GO" id="GO:0003700">
    <property type="term" value="F:DNA-binding transcription factor activity"/>
    <property type="evidence" value="ECO:0007669"/>
    <property type="project" value="InterPro"/>
</dbReference>
<dbReference type="EMBL" id="JAZIBG010000023">
    <property type="protein sequence ID" value="MEF7614263.1"/>
    <property type="molecule type" value="Genomic_DNA"/>
</dbReference>
<accession>A0AAW9Q2M0</accession>
<proteinExistence type="inferred from homology"/>
<dbReference type="Proteomes" id="UP001336250">
    <property type="component" value="Unassembled WGS sequence"/>
</dbReference>
<dbReference type="InterPro" id="IPR036388">
    <property type="entry name" value="WH-like_DNA-bd_sf"/>
</dbReference>
<dbReference type="SUPFAM" id="SSF53850">
    <property type="entry name" value="Periplasmic binding protein-like II"/>
    <property type="match status" value="1"/>
</dbReference>
<comment type="caution">
    <text evidence="6">The sequence shown here is derived from an EMBL/GenBank/DDBJ whole genome shotgun (WGS) entry which is preliminary data.</text>
</comment>
<dbReference type="InterPro" id="IPR000847">
    <property type="entry name" value="LysR_HTH_N"/>
</dbReference>
<keyword evidence="2" id="KW-0805">Transcription regulation</keyword>
<evidence type="ECO:0000256" key="2">
    <source>
        <dbReference type="ARBA" id="ARBA00023015"/>
    </source>
</evidence>
<comment type="similarity">
    <text evidence="1">Belongs to the LysR transcriptional regulatory family.</text>
</comment>
<dbReference type="Gene3D" id="1.10.10.10">
    <property type="entry name" value="Winged helix-like DNA-binding domain superfamily/Winged helix DNA-binding domain"/>
    <property type="match status" value="1"/>
</dbReference>
<dbReference type="PANTHER" id="PTHR30579">
    <property type="entry name" value="TRANSCRIPTIONAL REGULATOR"/>
    <property type="match status" value="1"/>
</dbReference>